<dbReference type="PANTHER" id="PTHR43110:SF1">
    <property type="entry name" value="THIOL PEROXIDASE"/>
    <property type="match status" value="1"/>
</dbReference>
<evidence type="ECO:0000256" key="1">
    <source>
        <dbReference type="ARBA" id="ARBA00023002"/>
    </source>
</evidence>
<dbReference type="InterPro" id="IPR036249">
    <property type="entry name" value="Thioredoxin-like_sf"/>
</dbReference>
<dbReference type="Gene3D" id="3.40.30.10">
    <property type="entry name" value="Glutaredoxin"/>
    <property type="match status" value="1"/>
</dbReference>
<evidence type="ECO:0000259" key="3">
    <source>
        <dbReference type="PROSITE" id="PS51352"/>
    </source>
</evidence>
<gene>
    <name evidence="4" type="ORF">UFOPK1650_00371</name>
</gene>
<proteinExistence type="predicted"/>
<dbReference type="GO" id="GO:0016491">
    <property type="term" value="F:oxidoreductase activity"/>
    <property type="evidence" value="ECO:0007669"/>
    <property type="project" value="UniProtKB-KW"/>
</dbReference>
<reference evidence="4" key="1">
    <citation type="submission" date="2020-05" db="EMBL/GenBank/DDBJ databases">
        <authorList>
            <person name="Chiriac C."/>
            <person name="Salcher M."/>
            <person name="Ghai R."/>
            <person name="Kavagutti S V."/>
        </authorList>
    </citation>
    <scope>NUCLEOTIDE SEQUENCE</scope>
</reference>
<sequence>MQLGDLVPDFELSNQHGEKIKLSSYRGKKNVVIVFYPAAFTGTCTGELCALRDDLAAFNNEKVELLAISCDTAFTLKAFAAQEKYDFNLLSDFWPHGEVCKAYDVFIPERGFATRGTFIVNKEGRLHWSIVTSPAESRSIDDYKAALAAL</sequence>
<keyword evidence="2" id="KW-0676">Redox-active center</keyword>
<dbReference type="InterPro" id="IPR024706">
    <property type="entry name" value="Peroxiredoxin_AhpC-typ"/>
</dbReference>
<name>A0A6J6DQ25_9ZZZZ</name>
<dbReference type="InterPro" id="IPR013766">
    <property type="entry name" value="Thioredoxin_domain"/>
</dbReference>
<protein>
    <submittedName>
        <fullName evidence="4">Unannotated protein</fullName>
    </submittedName>
</protein>
<keyword evidence="1" id="KW-0560">Oxidoreductase</keyword>
<dbReference type="InterPro" id="IPR000866">
    <property type="entry name" value="AhpC/TSA"/>
</dbReference>
<dbReference type="AlphaFoldDB" id="A0A6J6DQ25"/>
<dbReference type="Pfam" id="PF00578">
    <property type="entry name" value="AhpC-TSA"/>
    <property type="match status" value="1"/>
</dbReference>
<dbReference type="PANTHER" id="PTHR43110">
    <property type="entry name" value="THIOL PEROXIDASE"/>
    <property type="match status" value="1"/>
</dbReference>
<dbReference type="GO" id="GO:0016209">
    <property type="term" value="F:antioxidant activity"/>
    <property type="evidence" value="ECO:0007669"/>
    <property type="project" value="InterPro"/>
</dbReference>
<dbReference type="PROSITE" id="PS51352">
    <property type="entry name" value="THIOREDOXIN_2"/>
    <property type="match status" value="1"/>
</dbReference>
<organism evidence="4">
    <name type="scientific">freshwater metagenome</name>
    <dbReference type="NCBI Taxonomy" id="449393"/>
    <lineage>
        <taxon>unclassified sequences</taxon>
        <taxon>metagenomes</taxon>
        <taxon>ecological metagenomes</taxon>
    </lineage>
</organism>
<feature type="domain" description="Thioredoxin" evidence="3">
    <location>
        <begin position="1"/>
        <end position="150"/>
    </location>
</feature>
<dbReference type="EMBL" id="CAEZTJ010000033">
    <property type="protein sequence ID" value="CAB4564273.1"/>
    <property type="molecule type" value="Genomic_DNA"/>
</dbReference>
<dbReference type="FunFam" id="3.40.30.10:FF:000118">
    <property type="entry name" value="Peroxiredoxin AhpE"/>
    <property type="match status" value="1"/>
</dbReference>
<dbReference type="PIRSF" id="PIRSF000239">
    <property type="entry name" value="AHPC"/>
    <property type="match status" value="1"/>
</dbReference>
<evidence type="ECO:0000313" key="4">
    <source>
        <dbReference type="EMBL" id="CAB4564273.1"/>
    </source>
</evidence>
<dbReference type="SUPFAM" id="SSF52833">
    <property type="entry name" value="Thioredoxin-like"/>
    <property type="match status" value="1"/>
</dbReference>
<evidence type="ECO:0000256" key="2">
    <source>
        <dbReference type="ARBA" id="ARBA00023284"/>
    </source>
</evidence>
<dbReference type="CDD" id="cd03018">
    <property type="entry name" value="PRX_AhpE_like"/>
    <property type="match status" value="1"/>
</dbReference>
<dbReference type="InterPro" id="IPR050455">
    <property type="entry name" value="Tpx_Peroxidase_subfamily"/>
</dbReference>
<accession>A0A6J6DQ25</accession>